<dbReference type="Gene3D" id="1.10.540.10">
    <property type="entry name" value="Acyl-CoA dehydrogenase/oxidase, N-terminal domain"/>
    <property type="match status" value="1"/>
</dbReference>
<evidence type="ECO:0000259" key="6">
    <source>
        <dbReference type="Pfam" id="PF00441"/>
    </source>
</evidence>
<dbReference type="PANTHER" id="PTHR43884:SF12">
    <property type="entry name" value="ISOVALERYL-COA DEHYDROGENASE, MITOCHONDRIAL-RELATED"/>
    <property type="match status" value="1"/>
</dbReference>
<organism evidence="9 10">
    <name type="scientific">Nocardioides endophyticus</name>
    <dbReference type="NCBI Taxonomy" id="1353775"/>
    <lineage>
        <taxon>Bacteria</taxon>
        <taxon>Bacillati</taxon>
        <taxon>Actinomycetota</taxon>
        <taxon>Actinomycetes</taxon>
        <taxon>Propionibacteriales</taxon>
        <taxon>Nocardioidaceae</taxon>
        <taxon>Nocardioides</taxon>
    </lineage>
</organism>
<protein>
    <submittedName>
        <fullName evidence="9">Acyl-CoA dehydrogenase</fullName>
    </submittedName>
</protein>
<dbReference type="Proteomes" id="UP001499882">
    <property type="component" value="Unassembled WGS sequence"/>
</dbReference>
<comment type="similarity">
    <text evidence="2 5">Belongs to the acyl-CoA dehydrogenase family.</text>
</comment>
<proteinExistence type="inferred from homology"/>
<dbReference type="InterPro" id="IPR036250">
    <property type="entry name" value="AcylCo_DH-like_C"/>
</dbReference>
<reference evidence="10" key="1">
    <citation type="journal article" date="2019" name="Int. J. Syst. Evol. Microbiol.">
        <title>The Global Catalogue of Microorganisms (GCM) 10K type strain sequencing project: providing services to taxonomists for standard genome sequencing and annotation.</title>
        <authorList>
            <consortium name="The Broad Institute Genomics Platform"/>
            <consortium name="The Broad Institute Genome Sequencing Center for Infectious Disease"/>
            <person name="Wu L."/>
            <person name="Ma J."/>
        </authorList>
    </citation>
    <scope>NUCLEOTIDE SEQUENCE [LARGE SCALE GENOMIC DNA]</scope>
    <source>
        <strain evidence="10">JCM 18532</strain>
    </source>
</reference>
<dbReference type="InterPro" id="IPR013786">
    <property type="entry name" value="AcylCoA_DH/ox_N"/>
</dbReference>
<keyword evidence="10" id="KW-1185">Reference proteome</keyword>
<keyword evidence="5" id="KW-0560">Oxidoreductase</keyword>
<dbReference type="InterPro" id="IPR009075">
    <property type="entry name" value="AcylCo_DH/oxidase_C"/>
</dbReference>
<evidence type="ECO:0000259" key="7">
    <source>
        <dbReference type="Pfam" id="PF02770"/>
    </source>
</evidence>
<name>A0ABP8YG48_9ACTN</name>
<gene>
    <name evidence="9" type="ORF">GCM10023350_09200</name>
</gene>
<evidence type="ECO:0000256" key="3">
    <source>
        <dbReference type="ARBA" id="ARBA00022630"/>
    </source>
</evidence>
<feature type="domain" description="Acyl-CoA dehydrogenase/oxidase N-terminal" evidence="8">
    <location>
        <begin position="7"/>
        <end position="117"/>
    </location>
</feature>
<dbReference type="Gene3D" id="1.20.140.10">
    <property type="entry name" value="Butyryl-CoA Dehydrogenase, subunit A, domain 3"/>
    <property type="match status" value="1"/>
</dbReference>
<accession>A0ABP8YG48</accession>
<dbReference type="InterPro" id="IPR037069">
    <property type="entry name" value="AcylCoA_DH/ox_N_sf"/>
</dbReference>
<dbReference type="PANTHER" id="PTHR43884">
    <property type="entry name" value="ACYL-COA DEHYDROGENASE"/>
    <property type="match status" value="1"/>
</dbReference>
<feature type="domain" description="Acyl-CoA oxidase/dehydrogenase middle" evidence="7">
    <location>
        <begin position="122"/>
        <end position="217"/>
    </location>
</feature>
<evidence type="ECO:0000256" key="2">
    <source>
        <dbReference type="ARBA" id="ARBA00009347"/>
    </source>
</evidence>
<dbReference type="InterPro" id="IPR006091">
    <property type="entry name" value="Acyl-CoA_Oxase/DH_mid-dom"/>
</dbReference>
<dbReference type="SUPFAM" id="SSF47203">
    <property type="entry name" value="Acyl-CoA dehydrogenase C-terminal domain-like"/>
    <property type="match status" value="1"/>
</dbReference>
<evidence type="ECO:0000313" key="10">
    <source>
        <dbReference type="Proteomes" id="UP001499882"/>
    </source>
</evidence>
<dbReference type="Pfam" id="PF02771">
    <property type="entry name" value="Acyl-CoA_dh_N"/>
    <property type="match status" value="1"/>
</dbReference>
<keyword evidence="3 5" id="KW-0285">Flavoprotein</keyword>
<evidence type="ECO:0000256" key="1">
    <source>
        <dbReference type="ARBA" id="ARBA00001974"/>
    </source>
</evidence>
<evidence type="ECO:0000259" key="8">
    <source>
        <dbReference type="Pfam" id="PF02771"/>
    </source>
</evidence>
<evidence type="ECO:0000256" key="4">
    <source>
        <dbReference type="ARBA" id="ARBA00022827"/>
    </source>
</evidence>
<comment type="cofactor">
    <cofactor evidence="1 5">
        <name>FAD</name>
        <dbReference type="ChEBI" id="CHEBI:57692"/>
    </cofactor>
</comment>
<evidence type="ECO:0000313" key="9">
    <source>
        <dbReference type="EMBL" id="GAA4728207.1"/>
    </source>
</evidence>
<dbReference type="PIRSF" id="PIRSF016578">
    <property type="entry name" value="HsaA"/>
    <property type="match status" value="1"/>
</dbReference>
<dbReference type="Gene3D" id="2.40.110.10">
    <property type="entry name" value="Butyryl-CoA Dehydrogenase, subunit A, domain 2"/>
    <property type="match status" value="1"/>
</dbReference>
<dbReference type="RefSeq" id="WP_345525415.1">
    <property type="nucleotide sequence ID" value="NZ_BAABKN010000005.1"/>
</dbReference>
<dbReference type="InterPro" id="IPR046373">
    <property type="entry name" value="Acyl-CoA_Oxase/DH_mid-dom_sf"/>
</dbReference>
<dbReference type="Pfam" id="PF00441">
    <property type="entry name" value="Acyl-CoA_dh_1"/>
    <property type="match status" value="1"/>
</dbReference>
<dbReference type="EMBL" id="BAABKN010000005">
    <property type="protein sequence ID" value="GAA4728207.1"/>
    <property type="molecule type" value="Genomic_DNA"/>
</dbReference>
<dbReference type="SUPFAM" id="SSF56645">
    <property type="entry name" value="Acyl-CoA dehydrogenase NM domain-like"/>
    <property type="match status" value="1"/>
</dbReference>
<dbReference type="InterPro" id="IPR009100">
    <property type="entry name" value="AcylCoA_DH/oxidase_NM_dom_sf"/>
</dbReference>
<dbReference type="Pfam" id="PF02770">
    <property type="entry name" value="Acyl-CoA_dh_M"/>
    <property type="match status" value="1"/>
</dbReference>
<evidence type="ECO:0000256" key="5">
    <source>
        <dbReference type="RuleBase" id="RU362125"/>
    </source>
</evidence>
<comment type="caution">
    <text evidence="9">The sequence shown here is derived from an EMBL/GenBank/DDBJ whole genome shotgun (WGS) entry which is preliminary data.</text>
</comment>
<feature type="domain" description="Acyl-CoA dehydrogenase/oxidase C-terminal" evidence="6">
    <location>
        <begin position="229"/>
        <end position="377"/>
    </location>
</feature>
<keyword evidence="4 5" id="KW-0274">FAD</keyword>
<sequence length="381" mass="41960">MDFELTGEQLQFRKVLRSFFEQHASIEEMARLEEAHEFPSTIYSQMAEIGLTGLVIPEEYGGNPADSVTLCLAVEEISRAGATLLMAWIPTVTCSRIILDHGTDDQRLRILPGVVAGTTRMAVTLTEPEAGSDLTHLKTSARRDGDEWVINGQKVFITGADTADYLVTLVRTADRSEPGRGLTMVLVPRKAAGVSTQPLRKLAGQGTHTCEVFFDEVRVPASETIGEVGDGLRVMFQLLDHERITCAAQSVGVAAGALDLALTYARERRQFDVPIIEHQSIAHLIADMAIDVEMARLFTWRAAWRLDQGLPASLDASMAKVAASEASTRIVSNGMQVLGGYSYMVEYGMERYWRETKLNEIVAGTNQIQRSMIARQLGRSR</sequence>